<keyword evidence="1" id="KW-0472">Membrane</keyword>
<keyword evidence="4" id="KW-1185">Reference proteome</keyword>
<dbReference type="EMBL" id="AY939844">
    <property type="protein sequence ID" value="AAX44667.1"/>
    <property type="molecule type" value="Genomic_DNA"/>
</dbReference>
<keyword evidence="1" id="KW-0812">Transmembrane</keyword>
<evidence type="ECO:0000256" key="1">
    <source>
        <dbReference type="SAM" id="Phobius"/>
    </source>
</evidence>
<reference evidence="2 4" key="1">
    <citation type="journal article" date="2005" name="PLoS Biol.">
        <title>Three Prochlorococcus cyanophage genomes: signature features and ecological interpretations.</title>
        <authorList>
            <person name="Sullivan M.B."/>
            <person name="Coleman M.L."/>
            <person name="Weigele P."/>
            <person name="Rohwer F."/>
            <person name="Chisholm S.W."/>
        </authorList>
    </citation>
    <scope>NUCLEOTIDE SEQUENCE</scope>
</reference>
<dbReference type="KEGG" id="vg:3294319"/>
<sequence>MTFLIAVMSFANFVFWPLVIGTIIAFVIEQILRQIGNAYDPVAVKKVDIAMRVRKYFWRQAWLFNIIWFVCYGILLFVMRPGQQTMPDMIWQG</sequence>
<organismHost>
    <name type="scientific">Prochlorococcus</name>
    <dbReference type="NCBI Taxonomy" id="1218"/>
</organismHost>
<gene>
    <name evidence="3" type="ORF">PCMG_00290</name>
    <name evidence="2" type="ORF">PSSM2_290</name>
</gene>
<dbReference type="Proteomes" id="UP000013923">
    <property type="component" value="Genome"/>
</dbReference>
<feature type="transmembrane region" description="Helical" evidence="1">
    <location>
        <begin position="61"/>
        <end position="79"/>
    </location>
</feature>
<reference evidence="3 5" key="2">
    <citation type="submission" date="2009-10" db="EMBL/GenBank/DDBJ databases">
        <title>The Genome Sequence of Prochlorococcus phage P-SSM2.</title>
        <authorList>
            <consortium name="The Broad Institute Genome Sequencing Platform"/>
            <person name="Henn M.R."/>
            <person name="Sullivan M.S."/>
            <person name="Osburne M.S."/>
            <person name="Levin J."/>
            <person name="Malboeuf C."/>
            <person name="Casali M."/>
            <person name="Russ C."/>
            <person name="Lennon N."/>
            <person name="Chapman S.B."/>
            <person name="Erlich R."/>
            <person name="Young S.K."/>
            <person name="Koehrsen M."/>
            <person name="Yandava C."/>
            <person name="Zeng Q."/>
            <person name="Alvarado L."/>
            <person name="Anderson S."/>
            <person name="Berlin A."/>
            <person name="Borenstein D."/>
            <person name="Chen Z."/>
            <person name="Engels R."/>
            <person name="Freedman E."/>
            <person name="Gellesch M."/>
            <person name="Goldberg J."/>
            <person name="Green L."/>
            <person name="Griggs A."/>
            <person name="Gujja S."/>
            <person name="Heilman E.R."/>
            <person name="Heiman D."/>
            <person name="Hepburn T."/>
            <person name="Howarth C."/>
            <person name="Jen D."/>
            <person name="Larson L."/>
            <person name="Lewis B."/>
            <person name="Mehta T."/>
            <person name="Park D."/>
            <person name="Pearson M."/>
            <person name="Richards J."/>
            <person name="Rizzolo K."/>
            <person name="Roberts A."/>
            <person name="Ryan E."/>
            <person name="Saif S."/>
            <person name="Shea T."/>
            <person name="Shenoy N."/>
            <person name="Sisk P."/>
            <person name="Stolte C."/>
            <person name="Sykes S."/>
            <person name="Walk T."/>
            <person name="White J."/>
            <person name="Yu Q."/>
            <person name="Coleman M.L."/>
            <person name="Huang K.H."/>
            <person name="Weigele P.R."/>
            <person name="DeFrancesco A.S."/>
            <person name="Kern S.E."/>
            <person name="Thompson L.R."/>
            <person name="Fu R."/>
            <person name="Hombeck B."/>
            <person name="Chisholm S.W."/>
            <person name="Haas B."/>
            <person name="Nusbaum C."/>
            <person name="Birren B."/>
        </authorList>
    </citation>
    <scope>NUCLEOTIDE SEQUENCE [LARGE SCALE GENOMIC DNA]</scope>
    <source>
        <strain evidence="3">P-SSM2</strain>
    </source>
</reference>
<keyword evidence="1" id="KW-1133">Transmembrane helix</keyword>
<accession>Q58M65</accession>
<reference evidence="2 4" key="3">
    <citation type="journal article" date="2010" name="Environ. Microbiol.">
        <title>Genomic analysis of oceanic cyanobacterial myoviruses compared with T4-like myoviruses from diverse hosts and environments.</title>
        <authorList>
            <person name="Sullivan M.B."/>
            <person name="Huang K.H."/>
            <person name="Ignacio-Espinoza J.C."/>
            <person name="Berlin A.M."/>
            <person name="Kelly L."/>
            <person name="Weigele P.R."/>
            <person name="DeFrancesco A.S."/>
            <person name="Kern S.E."/>
            <person name="Thompson L.R."/>
            <person name="Young S."/>
            <person name="Yandava C."/>
            <person name="Fu R."/>
            <person name="Krastins B."/>
            <person name="Chase M."/>
            <person name="Sarracino D."/>
            <person name="Osburne M.S."/>
            <person name="Henn M.R."/>
            <person name="Chisholm S.W."/>
        </authorList>
    </citation>
    <scope>NUCLEOTIDE SEQUENCE [LARGE SCALE GENOMIC DNA]</scope>
</reference>
<proteinExistence type="predicted"/>
<evidence type="ECO:0000313" key="3">
    <source>
        <dbReference type="EMBL" id="ACY76166.1"/>
    </source>
</evidence>
<feature type="transmembrane region" description="Helical" evidence="1">
    <location>
        <begin position="6"/>
        <end position="28"/>
    </location>
</feature>
<protein>
    <submittedName>
        <fullName evidence="2">Uncharacterized protein</fullName>
    </submittedName>
</protein>
<dbReference type="Proteomes" id="UP000000991">
    <property type="component" value="Segment"/>
</dbReference>
<evidence type="ECO:0000313" key="5">
    <source>
        <dbReference type="Proteomes" id="UP000013923"/>
    </source>
</evidence>
<dbReference type="EMBL" id="GU071092">
    <property type="protein sequence ID" value="ACY76166.1"/>
    <property type="molecule type" value="Genomic_DNA"/>
</dbReference>
<name>Q58M65_BPPRM</name>
<organism evidence="2 4">
    <name type="scientific">Prochlorococcus phage P-SSM2</name>
    <dbReference type="NCBI Taxonomy" id="268746"/>
    <lineage>
        <taxon>Viruses</taxon>
        <taxon>Duplodnaviria</taxon>
        <taxon>Heunggongvirae</taxon>
        <taxon>Uroviricota</taxon>
        <taxon>Caudoviricetes</taxon>
        <taxon>Pantevenvirales</taxon>
        <taxon>Kyanoviridae</taxon>
        <taxon>Salacisavirus</taxon>
        <taxon>Salacisavirus pssm2</taxon>
    </lineage>
</organism>
<dbReference type="RefSeq" id="YP_214521.1">
    <property type="nucleotide sequence ID" value="NC_006883.2"/>
</dbReference>
<dbReference type="OrthoDB" id="19624at10239"/>
<evidence type="ECO:0000313" key="2">
    <source>
        <dbReference type="EMBL" id="AAX44667.1"/>
    </source>
</evidence>
<evidence type="ECO:0000313" key="4">
    <source>
        <dbReference type="Proteomes" id="UP000000991"/>
    </source>
</evidence>
<dbReference type="GeneID" id="3294319"/>